<evidence type="ECO:0000313" key="3">
    <source>
        <dbReference type="Proteomes" id="UP000741360"/>
    </source>
</evidence>
<name>A0A932GRG8_UNCTE</name>
<dbReference type="EMBL" id="JACPSX010000226">
    <property type="protein sequence ID" value="MBI3015723.1"/>
    <property type="molecule type" value="Genomic_DNA"/>
</dbReference>
<protein>
    <submittedName>
        <fullName evidence="2">DUF2442 domain-containing protein</fullName>
    </submittedName>
</protein>
<dbReference type="InterPro" id="IPR018841">
    <property type="entry name" value="DUF2442"/>
</dbReference>
<dbReference type="Proteomes" id="UP000741360">
    <property type="component" value="Unassembled WGS sequence"/>
</dbReference>
<dbReference type="Pfam" id="PF10387">
    <property type="entry name" value="DUF2442"/>
    <property type="match status" value="1"/>
</dbReference>
<dbReference type="SUPFAM" id="SSF143880">
    <property type="entry name" value="NE0471 N-terminal domain-like"/>
    <property type="match status" value="1"/>
</dbReference>
<reference evidence="2" key="1">
    <citation type="submission" date="2020-07" db="EMBL/GenBank/DDBJ databases">
        <title>Huge and variable diversity of episymbiotic CPR bacteria and DPANN archaea in groundwater ecosystems.</title>
        <authorList>
            <person name="He C.Y."/>
            <person name="Keren R."/>
            <person name="Whittaker M."/>
            <person name="Farag I.F."/>
            <person name="Doudna J."/>
            <person name="Cate J.H.D."/>
            <person name="Banfield J.F."/>
        </authorList>
    </citation>
    <scope>NUCLEOTIDE SEQUENCE</scope>
    <source>
        <strain evidence="2">NC_groundwater_717_Ag_S-0.2um_59_8</strain>
    </source>
</reference>
<evidence type="ECO:0000313" key="2">
    <source>
        <dbReference type="EMBL" id="MBI3015723.1"/>
    </source>
</evidence>
<sequence>MSKAILRIEAVELVGPHSLAIRFNDGALRRVNLFPELEGPVFEPLRDPEYFSRVVLDPVAGTVVWPNGADFAPEFLRELPKEKVARLRGRSPTVRSSRRAASRPAAERSR</sequence>
<dbReference type="AlphaFoldDB" id="A0A932GRG8"/>
<organism evidence="2 3">
    <name type="scientific">Tectimicrobiota bacterium</name>
    <dbReference type="NCBI Taxonomy" id="2528274"/>
    <lineage>
        <taxon>Bacteria</taxon>
        <taxon>Pseudomonadati</taxon>
        <taxon>Nitrospinota/Tectimicrobiota group</taxon>
        <taxon>Candidatus Tectimicrobiota</taxon>
    </lineage>
</organism>
<proteinExistence type="predicted"/>
<feature type="region of interest" description="Disordered" evidence="1">
    <location>
        <begin position="86"/>
        <end position="110"/>
    </location>
</feature>
<dbReference type="Gene3D" id="3.30.2020.10">
    <property type="entry name" value="NE0471-like N-terminal domain"/>
    <property type="match status" value="1"/>
</dbReference>
<dbReference type="InterPro" id="IPR036782">
    <property type="entry name" value="NE0471-like_N"/>
</dbReference>
<gene>
    <name evidence="2" type="ORF">HYY65_11860</name>
</gene>
<evidence type="ECO:0000256" key="1">
    <source>
        <dbReference type="SAM" id="MobiDB-lite"/>
    </source>
</evidence>
<accession>A0A932GRG8</accession>
<comment type="caution">
    <text evidence="2">The sequence shown here is derived from an EMBL/GenBank/DDBJ whole genome shotgun (WGS) entry which is preliminary data.</text>
</comment>